<dbReference type="InterPro" id="IPR036005">
    <property type="entry name" value="Creatinase/aminopeptidase-like"/>
</dbReference>
<dbReference type="CDD" id="cd01066">
    <property type="entry name" value="APP_MetAP"/>
    <property type="match status" value="1"/>
</dbReference>
<sequence>MSALPDVRAAEVADKLALLRAALAETGAGAVRLRGIDWFAWATAGGDASVLLAADCGVGEVLVTRDEAVILTDAIEAERLRIEHVPAGFTFHIAPWAETDLHDTYVLGAARGGAVLSDRPRSNNGNSESALPASLRLRRMVLLPSEQDRYRALGQEAGAAMAETLRAARPEWTELELAAAGAQALWRRGIQPALVLAAGARRLQAFRHPVPTHEPLGARAMLVFCARRHGLVASLSRAVAFGPLSDDERNAEADLLQVEATGLDAVRPGQSLAAVYHALEAAYRHVDRPDAIREHHQGGIAGYAAREIVASPSIATGIETGMAFALNPSFAGMKVEDTFLLGANGLENVTLGADWPTTTIQGRARPTWLEVT</sequence>
<evidence type="ECO:0000313" key="2">
    <source>
        <dbReference type="EMBL" id="MCS0583798.1"/>
    </source>
</evidence>
<organism evidence="2 3">
    <name type="scientific">Massilia pinisoli</name>
    <dbReference type="NCBI Taxonomy" id="1772194"/>
    <lineage>
        <taxon>Bacteria</taxon>
        <taxon>Pseudomonadati</taxon>
        <taxon>Pseudomonadota</taxon>
        <taxon>Betaproteobacteria</taxon>
        <taxon>Burkholderiales</taxon>
        <taxon>Oxalobacteraceae</taxon>
        <taxon>Telluria group</taxon>
        <taxon>Massilia</taxon>
    </lineage>
</organism>
<dbReference type="InterPro" id="IPR000994">
    <property type="entry name" value="Pept_M24"/>
</dbReference>
<accession>A0ABT1ZV30</accession>
<dbReference type="Gene3D" id="3.90.230.10">
    <property type="entry name" value="Creatinase/methionine aminopeptidase superfamily"/>
    <property type="match status" value="1"/>
</dbReference>
<protein>
    <submittedName>
        <fullName evidence="2">M24 family metallopeptidase</fullName>
    </submittedName>
</protein>
<evidence type="ECO:0000313" key="3">
    <source>
        <dbReference type="Proteomes" id="UP001204151"/>
    </source>
</evidence>
<proteinExistence type="predicted"/>
<dbReference type="SUPFAM" id="SSF55920">
    <property type="entry name" value="Creatinase/aminopeptidase"/>
    <property type="match status" value="1"/>
</dbReference>
<keyword evidence="3" id="KW-1185">Reference proteome</keyword>
<comment type="caution">
    <text evidence="2">The sequence shown here is derived from an EMBL/GenBank/DDBJ whole genome shotgun (WGS) entry which is preliminary data.</text>
</comment>
<dbReference type="Pfam" id="PF00557">
    <property type="entry name" value="Peptidase_M24"/>
    <property type="match status" value="1"/>
</dbReference>
<dbReference type="RefSeq" id="WP_258818372.1">
    <property type="nucleotide sequence ID" value="NZ_JANUGW010000016.1"/>
</dbReference>
<reference evidence="2 3" key="1">
    <citation type="submission" date="2022-08" db="EMBL/GenBank/DDBJ databases">
        <title>Reclassification of Massilia species as members of the genera Telluria, Duganella, Pseudoduganella, Mokoshia gen. nov. and Zemynaea gen. nov. using orthogonal and non-orthogonal genome-based approaches.</title>
        <authorList>
            <person name="Bowman J.P."/>
        </authorList>
    </citation>
    <scope>NUCLEOTIDE SEQUENCE [LARGE SCALE GENOMIC DNA]</scope>
    <source>
        <strain evidence="2 3">JCM 31316</strain>
    </source>
</reference>
<dbReference type="PANTHER" id="PTHR46112">
    <property type="entry name" value="AMINOPEPTIDASE"/>
    <property type="match status" value="1"/>
</dbReference>
<feature type="domain" description="Peptidase M24" evidence="1">
    <location>
        <begin position="149"/>
        <end position="341"/>
    </location>
</feature>
<dbReference type="Proteomes" id="UP001204151">
    <property type="component" value="Unassembled WGS sequence"/>
</dbReference>
<gene>
    <name evidence="2" type="ORF">NX784_19575</name>
</gene>
<dbReference type="PANTHER" id="PTHR46112:SF2">
    <property type="entry name" value="XAA-PRO AMINOPEPTIDASE P-RELATED"/>
    <property type="match status" value="1"/>
</dbReference>
<name>A0ABT1ZV30_9BURK</name>
<dbReference type="EMBL" id="JANUGW010000016">
    <property type="protein sequence ID" value="MCS0583798.1"/>
    <property type="molecule type" value="Genomic_DNA"/>
</dbReference>
<evidence type="ECO:0000259" key="1">
    <source>
        <dbReference type="Pfam" id="PF00557"/>
    </source>
</evidence>
<dbReference type="InterPro" id="IPR050659">
    <property type="entry name" value="Peptidase_M24B"/>
</dbReference>